<accession>A0AAD5BAI7</accession>
<dbReference type="Gene3D" id="2.130.10.10">
    <property type="entry name" value="YVTN repeat-like/Quinoprotein amine dehydrogenase"/>
    <property type="match status" value="3"/>
</dbReference>
<dbReference type="GO" id="GO:0005634">
    <property type="term" value="C:nucleus"/>
    <property type="evidence" value="ECO:0007669"/>
    <property type="project" value="UniProtKB-SubCell"/>
</dbReference>
<gene>
    <name evidence="13" type="ORF">KGF57_004844</name>
</gene>
<dbReference type="RefSeq" id="XP_051606755.1">
    <property type="nucleotide sequence ID" value="XM_051754396.1"/>
</dbReference>
<evidence type="ECO:0000256" key="4">
    <source>
        <dbReference type="ARBA" id="ARBA00005881"/>
    </source>
</evidence>
<keyword evidence="6" id="KW-0963">Cytoplasm</keyword>
<evidence type="ECO:0000313" key="13">
    <source>
        <dbReference type="EMBL" id="KAI5949245.1"/>
    </source>
</evidence>
<evidence type="ECO:0000256" key="6">
    <source>
        <dbReference type="ARBA" id="ARBA00022490"/>
    </source>
</evidence>
<dbReference type="PANTHER" id="PTHR44111:SF1">
    <property type="entry name" value="ELONGATOR COMPLEX PROTEIN 2"/>
    <property type="match status" value="1"/>
</dbReference>
<dbReference type="InterPro" id="IPR036322">
    <property type="entry name" value="WD40_repeat_dom_sf"/>
</dbReference>
<evidence type="ECO:0000256" key="2">
    <source>
        <dbReference type="ARBA" id="ARBA00004496"/>
    </source>
</evidence>
<evidence type="ECO:0000256" key="5">
    <source>
        <dbReference type="ARBA" id="ARBA00020267"/>
    </source>
</evidence>
<evidence type="ECO:0000256" key="1">
    <source>
        <dbReference type="ARBA" id="ARBA00004123"/>
    </source>
</evidence>
<evidence type="ECO:0000256" key="11">
    <source>
        <dbReference type="PROSITE-ProRule" id="PRU00221"/>
    </source>
</evidence>
<organism evidence="13 14">
    <name type="scientific">Candida theae</name>
    <dbReference type="NCBI Taxonomy" id="1198502"/>
    <lineage>
        <taxon>Eukaryota</taxon>
        <taxon>Fungi</taxon>
        <taxon>Dikarya</taxon>
        <taxon>Ascomycota</taxon>
        <taxon>Saccharomycotina</taxon>
        <taxon>Pichiomycetes</taxon>
        <taxon>Debaryomycetaceae</taxon>
        <taxon>Candida/Lodderomyces clade</taxon>
        <taxon>Candida</taxon>
    </lineage>
</organism>
<dbReference type="GO" id="GO:0002098">
    <property type="term" value="P:tRNA wobble uridine modification"/>
    <property type="evidence" value="ECO:0007669"/>
    <property type="project" value="InterPro"/>
</dbReference>
<comment type="similarity">
    <text evidence="4">Belongs to the WD repeat ELP2 family.</text>
</comment>
<evidence type="ECO:0000256" key="10">
    <source>
        <dbReference type="ARBA" id="ARBA00023242"/>
    </source>
</evidence>
<keyword evidence="14" id="KW-1185">Reference proteome</keyword>
<evidence type="ECO:0000256" key="8">
    <source>
        <dbReference type="ARBA" id="ARBA00022694"/>
    </source>
</evidence>
<dbReference type="PANTHER" id="PTHR44111">
    <property type="entry name" value="ELONGATOR COMPLEX PROTEIN 2"/>
    <property type="match status" value="1"/>
</dbReference>
<feature type="repeat" description="WD" evidence="11">
    <location>
        <begin position="193"/>
        <end position="238"/>
    </location>
</feature>
<comment type="subcellular location">
    <subcellularLocation>
        <location evidence="2">Cytoplasm</location>
    </subcellularLocation>
    <subcellularLocation>
        <location evidence="1">Nucleus</location>
    </subcellularLocation>
</comment>
<feature type="region of interest" description="Disordered" evidence="12">
    <location>
        <begin position="510"/>
        <end position="547"/>
    </location>
</feature>
<dbReference type="GO" id="GO:0033588">
    <property type="term" value="C:elongator holoenzyme complex"/>
    <property type="evidence" value="ECO:0007669"/>
    <property type="project" value="InterPro"/>
</dbReference>
<evidence type="ECO:0000256" key="9">
    <source>
        <dbReference type="ARBA" id="ARBA00022737"/>
    </source>
</evidence>
<keyword evidence="9" id="KW-0677">Repeat</keyword>
<dbReference type="InterPro" id="IPR015943">
    <property type="entry name" value="WD40/YVTN_repeat-like_dom_sf"/>
</dbReference>
<dbReference type="EMBL" id="JAIHNG010000164">
    <property type="protein sequence ID" value="KAI5949245.1"/>
    <property type="molecule type" value="Genomic_DNA"/>
</dbReference>
<comment type="pathway">
    <text evidence="3">tRNA modification; 5-methoxycarbonylmethyl-2-thiouridine-tRNA biosynthesis.</text>
</comment>
<dbReference type="Proteomes" id="UP001204833">
    <property type="component" value="Unassembled WGS sequence"/>
</dbReference>
<evidence type="ECO:0000256" key="12">
    <source>
        <dbReference type="SAM" id="MobiDB-lite"/>
    </source>
</evidence>
<reference evidence="13 14" key="1">
    <citation type="journal article" date="2022" name="DNA Res.">
        <title>Genome analysis of five recently described species of the CUG-Ser clade uncovers Candida theae as a new hybrid lineage with pathogenic potential in the Candida parapsilosis species complex.</title>
        <authorList>
            <person name="Mixao V."/>
            <person name="Del Olmo V."/>
            <person name="Hegedusova E."/>
            <person name="Saus E."/>
            <person name="Pryszcz L."/>
            <person name="Cillingova A."/>
            <person name="Nosek J."/>
            <person name="Gabaldon T."/>
        </authorList>
    </citation>
    <scope>NUCLEOTIDE SEQUENCE [LARGE SCALE GENOMIC DNA]</scope>
    <source>
        <strain evidence="13 14">CBS 12239</strain>
    </source>
</reference>
<proteinExistence type="inferred from homology"/>
<sequence>MSITQEAIFVGANKQNYVSDYNPQHQTIAFGAGTVVALWRPLDKSHRGVYYTLKQHTKEVTGVKFLPHSGFLVSVGEDHIVNVWRRSGNVYDLHQSLTGHEHSVTCIAEVNQHIFVTGGADHKIIIWTYDGEQFQPGHRFEVKSSFYPLSLAVQQIVENDDYILAIGGTTNNIYIYTFQLEQTRISIDKCAELTGHEDWVKTLQFVTKSKYQDYILASGSQDRYVRLWRLKLNNSIDDTDEDPTKLTLLSNKQYKFNFGVDKRAAFSFEALIIGHDDWISGIQWHPSCKYQSENDESALQLLTSTADTALMIWEMDKESGIWVCTSRLGEMSIKGASTATGASGGFWSCLWFVDDVTNEEYVLATGKTGAIRAYKSITSEPKYFEETIGVTGAVGPITDLRWSIGGEYFMATSLDQTTRLYAPWKRDQVTTWHEIARPQIHGYDMICYDNITKTKFVSGGDEKILRVFELTESVRQHLKALGGIEIGEEDEKLPEFATLPVLGLSNKADAQVREETKNDEEEVVEEDQSGEAAQKTAIGDVNTPPTESYLQRHSLATEIEKLYGHGYEVTCCSTSPNGKLIATSCKSNNAKHAVIRVFVVDNDYQQSKQVLAGHNLTISSLKFSPDGHYLLAVSRDRQFSLWELISDSEFKLVELNAKAHSRIIWDCSWLDGGSFVTVSRDKQMKLWKIGGGSGAVDLVNSLKLDEPVTSVSVFKGEAAVTGIRIVALGLESGQICIYTIAAGGEFKLAAAFDANITPVDRIEKVAFSSRVTDKKLFLGVGSKDNSVRVYTIEESLF</sequence>
<dbReference type="InterPro" id="IPR037289">
    <property type="entry name" value="Elp2"/>
</dbReference>
<name>A0AAD5BAI7_9ASCO</name>
<dbReference type="FunFam" id="2.130.10.10:FF:000400">
    <property type="entry name" value="Elongator acetyltransferase complex subunit 2"/>
    <property type="match status" value="1"/>
</dbReference>
<keyword evidence="10" id="KW-0539">Nucleus</keyword>
<dbReference type="AlphaFoldDB" id="A0AAD5BAI7"/>
<evidence type="ECO:0000256" key="3">
    <source>
        <dbReference type="ARBA" id="ARBA00005043"/>
    </source>
</evidence>
<protein>
    <recommendedName>
        <fullName evidence="5">Elongator complex protein 2</fullName>
    </recommendedName>
</protein>
<evidence type="ECO:0000313" key="14">
    <source>
        <dbReference type="Proteomes" id="UP001204833"/>
    </source>
</evidence>
<keyword evidence="8" id="KW-0819">tRNA processing</keyword>
<dbReference type="PROSITE" id="PS50294">
    <property type="entry name" value="WD_REPEATS_REGION"/>
    <property type="match status" value="3"/>
</dbReference>
<dbReference type="SUPFAM" id="SSF50978">
    <property type="entry name" value="WD40 repeat-like"/>
    <property type="match status" value="3"/>
</dbReference>
<dbReference type="PROSITE" id="PS50082">
    <property type="entry name" value="WD_REPEATS_2"/>
    <property type="match status" value="4"/>
</dbReference>
<feature type="compositionally biased region" description="Acidic residues" evidence="12">
    <location>
        <begin position="517"/>
        <end position="529"/>
    </location>
</feature>
<comment type="caution">
    <text evidence="13">The sequence shown here is derived from an EMBL/GenBank/DDBJ whole genome shotgun (WGS) entry which is preliminary data.</text>
</comment>
<feature type="repeat" description="WD" evidence="11">
    <location>
        <begin position="611"/>
        <end position="652"/>
    </location>
</feature>
<dbReference type="SMART" id="SM00320">
    <property type="entry name" value="WD40"/>
    <property type="match status" value="9"/>
</dbReference>
<dbReference type="Pfam" id="PF00400">
    <property type="entry name" value="WD40"/>
    <property type="match status" value="7"/>
</dbReference>
<dbReference type="InterPro" id="IPR001680">
    <property type="entry name" value="WD40_rpt"/>
</dbReference>
<keyword evidence="7 11" id="KW-0853">WD repeat</keyword>
<feature type="repeat" description="WD" evidence="11">
    <location>
        <begin position="53"/>
        <end position="84"/>
    </location>
</feature>
<dbReference type="GO" id="GO:0005737">
    <property type="term" value="C:cytoplasm"/>
    <property type="evidence" value="ECO:0007669"/>
    <property type="project" value="UniProtKB-SubCell"/>
</dbReference>
<dbReference type="GeneID" id="76152888"/>
<feature type="repeat" description="WD" evidence="11">
    <location>
        <begin position="97"/>
        <end position="127"/>
    </location>
</feature>
<evidence type="ECO:0000256" key="7">
    <source>
        <dbReference type="ARBA" id="ARBA00022574"/>
    </source>
</evidence>